<reference evidence="1 2" key="1">
    <citation type="journal article" date="2019" name="Sci. Rep.">
        <title>Colletotrichum shisoi sp. nov., an anthracnose pathogen of Perilla frutescens in Japan: molecular phylogenetic, morphological and genomic evidence.</title>
        <authorList>
            <person name="Gan P."/>
            <person name="Tsushima A."/>
            <person name="Hiroyama R."/>
            <person name="Narusaka M."/>
            <person name="Takano Y."/>
            <person name="Narusaka Y."/>
            <person name="Kawaradani M."/>
            <person name="Damm U."/>
            <person name="Shirasu K."/>
        </authorList>
    </citation>
    <scope>NUCLEOTIDE SEQUENCE [LARGE SCALE GENOMIC DNA]</scope>
    <source>
        <strain evidence="1 2">PG-2018a</strain>
    </source>
</reference>
<name>A0A5Q4BE12_9PEZI</name>
<keyword evidence="2" id="KW-1185">Reference proteome</keyword>
<comment type="caution">
    <text evidence="1">The sequence shown here is derived from an EMBL/GenBank/DDBJ whole genome shotgun (WGS) entry which is preliminary data.</text>
</comment>
<feature type="non-terminal residue" evidence="1">
    <location>
        <position position="17"/>
    </location>
</feature>
<dbReference type="EMBL" id="PUHP01002026">
    <property type="protein sequence ID" value="TQN64809.1"/>
    <property type="molecule type" value="Genomic_DNA"/>
</dbReference>
<organism evidence="1 2">
    <name type="scientific">Colletotrichum shisoi</name>
    <dbReference type="NCBI Taxonomy" id="2078593"/>
    <lineage>
        <taxon>Eukaryota</taxon>
        <taxon>Fungi</taxon>
        <taxon>Dikarya</taxon>
        <taxon>Ascomycota</taxon>
        <taxon>Pezizomycotina</taxon>
        <taxon>Sordariomycetes</taxon>
        <taxon>Hypocreomycetidae</taxon>
        <taxon>Glomerellales</taxon>
        <taxon>Glomerellaceae</taxon>
        <taxon>Colletotrichum</taxon>
        <taxon>Colletotrichum destructivum species complex</taxon>
    </lineage>
</organism>
<protein>
    <submittedName>
        <fullName evidence="1">Uncharacterized protein</fullName>
    </submittedName>
</protein>
<sequence>MTDDVELGMEVLRKSYK</sequence>
<proteinExistence type="predicted"/>
<evidence type="ECO:0000313" key="1">
    <source>
        <dbReference type="EMBL" id="TQN64809.1"/>
    </source>
</evidence>
<dbReference type="Proteomes" id="UP000326340">
    <property type="component" value="Unassembled WGS sequence"/>
</dbReference>
<evidence type="ECO:0000313" key="2">
    <source>
        <dbReference type="Proteomes" id="UP000326340"/>
    </source>
</evidence>
<gene>
    <name evidence="1" type="ORF">CSHISOI_10681</name>
</gene>
<accession>A0A5Q4BE12</accession>
<dbReference type="AlphaFoldDB" id="A0A5Q4BE12"/>